<sequence length="279" mass="31036">YGAGKRPIEQITNQIGVWLGKYRGIVTKTNDPGMRGRIKAVCVWPFGNVELNWADACMPAGFFFIPKIGDGVWIEFEEGNATQPIWSGIWYRGGAAPFQYETTDLQPNDQEKPENLSPEDDLQHKNFHNHPQYYSPHAFGIVTPSGHILQWDDWENEGDDKRGFIELRDRNGRTIRMHEQGYIDIVGLKAEGATSAPYIRIDETNGSITIHVADDGDTDPQIFLGGDKDDPGKELVTKTFLSNFYNTHIHATPIGPSGVPITPAPVSPGTDITKKTLST</sequence>
<dbReference type="EMBL" id="LAZR01047042">
    <property type="protein sequence ID" value="KKK95140.1"/>
    <property type="molecule type" value="Genomic_DNA"/>
</dbReference>
<name>A0A0F9AAB4_9ZZZZ</name>
<protein>
    <recommendedName>
        <fullName evidence="2">Gp5/Type VI secretion system Vgr protein OB-fold domain-containing protein</fullName>
    </recommendedName>
</protein>
<dbReference type="InterPro" id="IPR006531">
    <property type="entry name" value="Gp5/Vgr_OB"/>
</dbReference>
<organism evidence="3">
    <name type="scientific">marine sediment metagenome</name>
    <dbReference type="NCBI Taxonomy" id="412755"/>
    <lineage>
        <taxon>unclassified sequences</taxon>
        <taxon>metagenomes</taxon>
        <taxon>ecological metagenomes</taxon>
    </lineage>
</organism>
<feature type="non-terminal residue" evidence="3">
    <location>
        <position position="1"/>
    </location>
</feature>
<dbReference type="Gene3D" id="2.40.50.230">
    <property type="entry name" value="Gp5 N-terminal domain"/>
    <property type="match status" value="1"/>
</dbReference>
<comment type="caution">
    <text evidence="3">The sequence shown here is derived from an EMBL/GenBank/DDBJ whole genome shotgun (WGS) entry which is preliminary data.</text>
</comment>
<feature type="region of interest" description="Disordered" evidence="1">
    <location>
        <begin position="105"/>
        <end position="127"/>
    </location>
</feature>
<proteinExistence type="predicted"/>
<feature type="region of interest" description="Disordered" evidence="1">
    <location>
        <begin position="260"/>
        <end position="279"/>
    </location>
</feature>
<dbReference type="InterPro" id="IPR037026">
    <property type="entry name" value="Vgr_OB-fold_dom_sf"/>
</dbReference>
<evidence type="ECO:0000259" key="2">
    <source>
        <dbReference type="Pfam" id="PF04717"/>
    </source>
</evidence>
<dbReference type="Pfam" id="PF04717">
    <property type="entry name" value="Phage_base_V"/>
    <property type="match status" value="1"/>
</dbReference>
<evidence type="ECO:0000313" key="3">
    <source>
        <dbReference type="EMBL" id="KKK95140.1"/>
    </source>
</evidence>
<evidence type="ECO:0000256" key="1">
    <source>
        <dbReference type="SAM" id="MobiDB-lite"/>
    </source>
</evidence>
<feature type="domain" description="Gp5/Type VI secretion system Vgr protein OB-fold" evidence="2">
    <location>
        <begin position="22"/>
        <end position="91"/>
    </location>
</feature>
<reference evidence="3" key="1">
    <citation type="journal article" date="2015" name="Nature">
        <title>Complex archaea that bridge the gap between prokaryotes and eukaryotes.</title>
        <authorList>
            <person name="Spang A."/>
            <person name="Saw J.H."/>
            <person name="Jorgensen S.L."/>
            <person name="Zaremba-Niedzwiedzka K."/>
            <person name="Martijn J."/>
            <person name="Lind A.E."/>
            <person name="van Eijk R."/>
            <person name="Schleper C."/>
            <person name="Guy L."/>
            <person name="Ettema T.J."/>
        </authorList>
    </citation>
    <scope>NUCLEOTIDE SEQUENCE</scope>
</reference>
<dbReference type="AlphaFoldDB" id="A0A0F9AAB4"/>
<accession>A0A0F9AAB4</accession>
<gene>
    <name evidence="3" type="ORF">LCGC14_2675780</name>
</gene>
<dbReference type="SUPFAM" id="SSF69255">
    <property type="entry name" value="gp5 N-terminal domain-like"/>
    <property type="match status" value="1"/>
</dbReference>